<gene>
    <name evidence="3" type="ORF">BN977_01807</name>
</gene>
<keyword evidence="4" id="KW-1185">Reference proteome</keyword>
<dbReference type="AlphaFoldDB" id="W9AMS0"/>
<reference evidence="3" key="2">
    <citation type="submission" date="2014-03" db="EMBL/GenBank/DDBJ databases">
        <authorList>
            <person name="Urmite Genomes"/>
        </authorList>
    </citation>
    <scope>NUCLEOTIDE SEQUENCE</scope>
    <source>
        <strain evidence="3">DSM 44829</strain>
    </source>
</reference>
<keyword evidence="2" id="KW-0732">Signal</keyword>
<feature type="compositionally biased region" description="Basic and acidic residues" evidence="1">
    <location>
        <begin position="119"/>
        <end position="129"/>
    </location>
</feature>
<reference evidence="3" key="1">
    <citation type="submission" date="2014-03" db="EMBL/GenBank/DDBJ databases">
        <title>Draft Genome Sequence of Mycobacterium cosmeticum DSM 44829.</title>
        <authorList>
            <person name="Croce O."/>
            <person name="Robert C."/>
            <person name="Raoult D."/>
            <person name="Drancourt M."/>
        </authorList>
    </citation>
    <scope>NUCLEOTIDE SEQUENCE [LARGE SCALE GENOMIC DNA]</scope>
    <source>
        <strain evidence="3">DSM 44829</strain>
    </source>
</reference>
<feature type="chain" id="PRO_5004916528" evidence="2">
    <location>
        <begin position="37"/>
        <end position="162"/>
    </location>
</feature>
<feature type="signal peptide" evidence="2">
    <location>
        <begin position="1"/>
        <end position="36"/>
    </location>
</feature>
<proteinExistence type="predicted"/>
<comment type="caution">
    <text evidence="3">The sequence shown here is derived from an EMBL/GenBank/DDBJ whole genome shotgun (WGS) entry which is preliminary data.</text>
</comment>
<feature type="region of interest" description="Disordered" evidence="1">
    <location>
        <begin position="108"/>
        <end position="130"/>
    </location>
</feature>
<dbReference type="EMBL" id="CCBB010000001">
    <property type="protein sequence ID" value="CDO07009.1"/>
    <property type="molecule type" value="Genomic_DNA"/>
</dbReference>
<protein>
    <submittedName>
        <fullName evidence="3">Uncharacterized protein</fullName>
    </submittedName>
</protein>
<dbReference type="eggNOG" id="ENOG503062F">
    <property type="taxonomic scope" value="Bacteria"/>
</dbReference>
<organism evidence="3 4">
    <name type="scientific">Mycolicibacterium cosmeticum</name>
    <dbReference type="NCBI Taxonomy" id="258533"/>
    <lineage>
        <taxon>Bacteria</taxon>
        <taxon>Bacillati</taxon>
        <taxon>Actinomycetota</taxon>
        <taxon>Actinomycetes</taxon>
        <taxon>Mycobacteriales</taxon>
        <taxon>Mycobacteriaceae</taxon>
        <taxon>Mycolicibacterium</taxon>
    </lineage>
</organism>
<accession>W9AMS0</accession>
<evidence type="ECO:0000313" key="4">
    <source>
        <dbReference type="Proteomes" id="UP000028870"/>
    </source>
</evidence>
<sequence length="162" mass="16788">MKSNGLGRHGRRSGIIVATFAMAAISAALGPGVASADVYAGMTYADAKSRIASMHQKAVIATVSGDQVATDDCIVVSSMNSMFLDASGEGPDKEVLVNLNCTAPVAAPGKPGNSAASPEGRKALKERQAAHNISKNPAWCNEDPKRLEACKQICDRTGLCEV</sequence>
<evidence type="ECO:0000256" key="1">
    <source>
        <dbReference type="SAM" id="MobiDB-lite"/>
    </source>
</evidence>
<evidence type="ECO:0000313" key="3">
    <source>
        <dbReference type="EMBL" id="CDO07009.1"/>
    </source>
</evidence>
<dbReference type="Proteomes" id="UP000028870">
    <property type="component" value="Unassembled WGS sequence"/>
</dbReference>
<evidence type="ECO:0000256" key="2">
    <source>
        <dbReference type="SAM" id="SignalP"/>
    </source>
</evidence>
<name>W9AMS0_MYCCO</name>